<dbReference type="Proteomes" id="UP000475265">
    <property type="component" value="Unassembled WGS sequence"/>
</dbReference>
<evidence type="ECO:0000313" key="2">
    <source>
        <dbReference type="Proteomes" id="UP000475265"/>
    </source>
</evidence>
<dbReference type="AlphaFoldDB" id="A0A6L5BXX6"/>
<organism evidence="1 2">
    <name type="scientific">Pseudomonas frederiksbergensis</name>
    <dbReference type="NCBI Taxonomy" id="104087"/>
    <lineage>
        <taxon>Bacteria</taxon>
        <taxon>Pseudomonadati</taxon>
        <taxon>Pseudomonadota</taxon>
        <taxon>Gammaproteobacteria</taxon>
        <taxon>Pseudomonadales</taxon>
        <taxon>Pseudomonadaceae</taxon>
        <taxon>Pseudomonas</taxon>
    </lineage>
</organism>
<evidence type="ECO:0008006" key="3">
    <source>
        <dbReference type="Google" id="ProtNLM"/>
    </source>
</evidence>
<dbReference type="SUPFAM" id="SSF81901">
    <property type="entry name" value="HCP-like"/>
    <property type="match status" value="1"/>
</dbReference>
<dbReference type="InterPro" id="IPR011990">
    <property type="entry name" value="TPR-like_helical_dom_sf"/>
</dbReference>
<gene>
    <name evidence="1" type="ORF">FX983_00836</name>
</gene>
<accession>A0A6L5BXX6</accession>
<dbReference type="EMBL" id="JAAAXX010000001">
    <property type="protein sequence ID" value="KAF2392875.1"/>
    <property type="molecule type" value="Genomic_DNA"/>
</dbReference>
<reference evidence="1 2" key="1">
    <citation type="submission" date="2019-12" db="EMBL/GenBank/DDBJ databases">
        <title>Endophytic bacteria associated with Panax ginseng seedlings.</title>
        <authorList>
            <person name="Park J.M."/>
            <person name="Shin R."/>
            <person name="Jo S.H."/>
        </authorList>
    </citation>
    <scope>NUCLEOTIDE SEQUENCE [LARGE SCALE GENOMIC DNA]</scope>
    <source>
        <strain evidence="1 2">PgKB32</strain>
    </source>
</reference>
<name>A0A6L5BXX6_9PSED</name>
<protein>
    <recommendedName>
        <fullName evidence="3">Sel1 repeat family protein</fullName>
    </recommendedName>
</protein>
<comment type="caution">
    <text evidence="1">The sequence shown here is derived from an EMBL/GenBank/DDBJ whole genome shotgun (WGS) entry which is preliminary data.</text>
</comment>
<sequence length="375" mass="41966">MESLALKLKHGLLAFPLFPCSIHATFIQSQNREYPLNVFNVLPLAFVAVLAGCSASSEQTTSKEPSLNDTLPKLTLQSVLPSPSSNEQCNAQMDSDILFGLGFQLYGDQEWDTAKSCLELAAPKHPRAFCYLSMIAGQDESKNPDQRNSDAFNYMAYSAMQNDWCAEFGLYQAYQYGSSGARQDHALASRWLERSSVHGYPEAQKELIEQYEEQGNLVAAYAWTKIMAKDDDSTAADALKTKMTAAQIADGEKRYTELAGQVTSKKAMFAEAREEDVGRYSAEIYQDYPDTFKGLSSAERYDYVKQSMYKAMDLPFTKSRGHVLSYIVINRAALLKKPDANIANDQRIVSLMEDKELSVAETIEHGLLVVNKFYR</sequence>
<dbReference type="Gene3D" id="1.25.40.10">
    <property type="entry name" value="Tetratricopeptide repeat domain"/>
    <property type="match status" value="1"/>
</dbReference>
<proteinExistence type="predicted"/>
<evidence type="ECO:0000313" key="1">
    <source>
        <dbReference type="EMBL" id="KAF2392875.1"/>
    </source>
</evidence>